<sequence length="143" mass="16599">MFDHHIEVIESSVSEARRRVGIKALSVPLLKRLFETFPETADMFDIESLEGFAPEKFQYVLDLIVDTLKRPEYARESVENEIVRHQMYALKDEEYYFVLVESVPECVKSVLADDWTDEMEECWSDAVYGLKGFIHESVAELGL</sequence>
<proteinExistence type="predicted"/>
<dbReference type="InterPro" id="IPR009050">
    <property type="entry name" value="Globin-like_sf"/>
</dbReference>
<dbReference type="OrthoDB" id="7064904at2"/>
<dbReference type="EMBL" id="CACSII010000004">
    <property type="protein sequence ID" value="CAA0096153.1"/>
    <property type="molecule type" value="Genomic_DNA"/>
</dbReference>
<reference evidence="3 4" key="1">
    <citation type="submission" date="2019-11" db="EMBL/GenBank/DDBJ databases">
        <authorList>
            <person name="Holert J."/>
        </authorList>
    </citation>
    <scope>NUCLEOTIDE SEQUENCE [LARGE SCALE GENOMIC DNA]</scope>
    <source>
        <strain evidence="1">BC5_2</strain>
        <strain evidence="2">SB11_3</strain>
    </source>
</reference>
<dbReference type="AlphaFoldDB" id="A0A5S9QX08"/>
<evidence type="ECO:0000313" key="1">
    <source>
        <dbReference type="EMBL" id="CAA0096153.1"/>
    </source>
</evidence>
<protein>
    <recommendedName>
        <fullName evidence="5">Globin family profile domain-containing protein</fullName>
    </recommendedName>
</protein>
<keyword evidence="4" id="KW-1185">Reference proteome</keyword>
<dbReference type="GO" id="GO:0019825">
    <property type="term" value="F:oxygen binding"/>
    <property type="evidence" value="ECO:0007669"/>
    <property type="project" value="InterPro"/>
</dbReference>
<dbReference type="CDD" id="cd01040">
    <property type="entry name" value="Mb-like"/>
    <property type="match status" value="1"/>
</dbReference>
<evidence type="ECO:0000313" key="4">
    <source>
        <dbReference type="Proteomes" id="UP000441399"/>
    </source>
</evidence>
<accession>A0A5S9QX08</accession>
<evidence type="ECO:0000313" key="3">
    <source>
        <dbReference type="Proteomes" id="UP000434580"/>
    </source>
</evidence>
<dbReference type="SUPFAM" id="SSF46458">
    <property type="entry name" value="Globin-like"/>
    <property type="match status" value="1"/>
</dbReference>
<evidence type="ECO:0000313" key="2">
    <source>
        <dbReference type="EMBL" id="CAA0123810.1"/>
    </source>
</evidence>
<dbReference type="EMBL" id="CACSIO010000056">
    <property type="protein sequence ID" value="CAA0123810.1"/>
    <property type="molecule type" value="Genomic_DNA"/>
</dbReference>
<evidence type="ECO:0008006" key="5">
    <source>
        <dbReference type="Google" id="ProtNLM"/>
    </source>
</evidence>
<name>A0A5S9QX08_9GAMM</name>
<dbReference type="Proteomes" id="UP000441399">
    <property type="component" value="Unassembled WGS sequence"/>
</dbReference>
<dbReference type="GO" id="GO:0020037">
    <property type="term" value="F:heme binding"/>
    <property type="evidence" value="ECO:0007669"/>
    <property type="project" value="InterPro"/>
</dbReference>
<organism evidence="2 4">
    <name type="scientific">BD1-7 clade bacterium</name>
    <dbReference type="NCBI Taxonomy" id="2029982"/>
    <lineage>
        <taxon>Bacteria</taxon>
        <taxon>Pseudomonadati</taxon>
        <taxon>Pseudomonadota</taxon>
        <taxon>Gammaproteobacteria</taxon>
        <taxon>Cellvibrionales</taxon>
        <taxon>Spongiibacteraceae</taxon>
        <taxon>BD1-7 clade</taxon>
    </lineage>
</organism>
<dbReference type="InterPro" id="IPR044399">
    <property type="entry name" value="Mb-like_M"/>
</dbReference>
<dbReference type="InterPro" id="IPR012292">
    <property type="entry name" value="Globin/Proto"/>
</dbReference>
<dbReference type="Gene3D" id="1.10.490.10">
    <property type="entry name" value="Globins"/>
    <property type="match status" value="1"/>
</dbReference>
<dbReference type="Proteomes" id="UP000434580">
    <property type="component" value="Unassembled WGS sequence"/>
</dbReference>
<gene>
    <name evidence="1" type="ORF">DPBNPPHM_03384</name>
    <name evidence="2" type="ORF">OPDIPICF_02880</name>
</gene>